<dbReference type="AlphaFoldDB" id="A0A6A4TY09"/>
<accession>A0A6A4TY09</accession>
<dbReference type="EMBL" id="VEVO01000001">
    <property type="protein sequence ID" value="KAF0047371.1"/>
    <property type="molecule type" value="Genomic_DNA"/>
</dbReference>
<evidence type="ECO:0000313" key="1">
    <source>
        <dbReference type="EMBL" id="KAF0047371.1"/>
    </source>
</evidence>
<organism evidence="1 2">
    <name type="scientific">Scophthalmus maximus</name>
    <name type="common">Turbot</name>
    <name type="synonym">Psetta maxima</name>
    <dbReference type="NCBI Taxonomy" id="52904"/>
    <lineage>
        <taxon>Eukaryota</taxon>
        <taxon>Metazoa</taxon>
        <taxon>Chordata</taxon>
        <taxon>Craniata</taxon>
        <taxon>Vertebrata</taxon>
        <taxon>Euteleostomi</taxon>
        <taxon>Actinopterygii</taxon>
        <taxon>Neopterygii</taxon>
        <taxon>Teleostei</taxon>
        <taxon>Neoteleostei</taxon>
        <taxon>Acanthomorphata</taxon>
        <taxon>Carangaria</taxon>
        <taxon>Pleuronectiformes</taxon>
        <taxon>Pleuronectoidei</taxon>
        <taxon>Scophthalmidae</taxon>
        <taxon>Scophthalmus</taxon>
    </lineage>
</organism>
<proteinExistence type="predicted"/>
<sequence>MPIEKGRQTIRLKRYWTNRCRQDKYTNRNKHRGYTLTSLRKMQLLTVSNDRIGVNVCQKHNISRFITANVCHSHHRMDDHSTRHAAGNDFDVCE</sequence>
<dbReference type="Proteomes" id="UP000438429">
    <property type="component" value="Unassembled WGS sequence"/>
</dbReference>
<reference evidence="1 2" key="1">
    <citation type="submission" date="2019-06" db="EMBL/GenBank/DDBJ databases">
        <title>Draft genomes of female and male turbot (Scophthalmus maximus).</title>
        <authorList>
            <person name="Xu H."/>
            <person name="Xu X.-W."/>
            <person name="Shao C."/>
            <person name="Chen S."/>
        </authorList>
    </citation>
    <scope>NUCLEOTIDE SEQUENCE [LARGE SCALE GENOMIC DNA]</scope>
    <source>
        <strain evidence="1">Ysfricsl-2016a</strain>
        <tissue evidence="1">Blood</tissue>
    </source>
</reference>
<evidence type="ECO:0000313" key="2">
    <source>
        <dbReference type="Proteomes" id="UP000438429"/>
    </source>
</evidence>
<protein>
    <submittedName>
        <fullName evidence="1">Uncharacterized protein</fullName>
    </submittedName>
</protein>
<name>A0A6A4TY09_SCOMX</name>
<gene>
    <name evidence="1" type="ORF">F2P81_001004</name>
</gene>
<comment type="caution">
    <text evidence="1">The sequence shown here is derived from an EMBL/GenBank/DDBJ whole genome shotgun (WGS) entry which is preliminary data.</text>
</comment>